<feature type="transmembrane region" description="Helical" evidence="1">
    <location>
        <begin position="27"/>
        <end position="48"/>
    </location>
</feature>
<dbReference type="NCBIfam" id="TIGR00697">
    <property type="entry name" value="queuosine precursor transporter"/>
    <property type="match status" value="1"/>
</dbReference>
<evidence type="ECO:0000313" key="2">
    <source>
        <dbReference type="EMBL" id="GAI08768.1"/>
    </source>
</evidence>
<evidence type="ECO:0000256" key="1">
    <source>
        <dbReference type="SAM" id="Phobius"/>
    </source>
</evidence>
<keyword evidence="1" id="KW-0472">Membrane</keyword>
<dbReference type="Pfam" id="PF02592">
    <property type="entry name" value="Vut_1"/>
    <property type="match status" value="1"/>
</dbReference>
<dbReference type="AlphaFoldDB" id="X1KQ03"/>
<dbReference type="EMBL" id="BARV01011503">
    <property type="protein sequence ID" value="GAI08768.1"/>
    <property type="molecule type" value="Genomic_DNA"/>
</dbReference>
<name>X1KQ03_9ZZZZ</name>
<feature type="non-terminal residue" evidence="2">
    <location>
        <position position="1"/>
    </location>
</feature>
<protein>
    <submittedName>
        <fullName evidence="2">Uncharacterized protein</fullName>
    </submittedName>
</protein>
<reference evidence="2" key="1">
    <citation type="journal article" date="2014" name="Front. Microbiol.">
        <title>High frequency of phylogenetically diverse reductive dehalogenase-homologous genes in deep subseafloor sedimentary metagenomes.</title>
        <authorList>
            <person name="Kawai M."/>
            <person name="Futagami T."/>
            <person name="Toyoda A."/>
            <person name="Takaki Y."/>
            <person name="Nishi S."/>
            <person name="Hori S."/>
            <person name="Arai W."/>
            <person name="Tsubouchi T."/>
            <person name="Morono Y."/>
            <person name="Uchiyama I."/>
            <person name="Ito T."/>
            <person name="Fujiyama A."/>
            <person name="Inagaki F."/>
            <person name="Takami H."/>
        </authorList>
    </citation>
    <scope>NUCLEOTIDE SEQUENCE</scope>
    <source>
        <strain evidence="2">Expedition CK06-06</strain>
    </source>
</reference>
<gene>
    <name evidence="2" type="ORF">S06H3_21789</name>
</gene>
<feature type="transmembrane region" description="Helical" evidence="1">
    <location>
        <begin position="60"/>
        <end position="82"/>
    </location>
</feature>
<dbReference type="InterPro" id="IPR003744">
    <property type="entry name" value="YhhQ"/>
</dbReference>
<dbReference type="PANTHER" id="PTHR34300:SF2">
    <property type="entry name" value="QUEUOSINE PRECURSOR TRANSPORTER-RELATED"/>
    <property type="match status" value="1"/>
</dbReference>
<feature type="transmembrane region" description="Helical" evidence="1">
    <location>
        <begin position="5"/>
        <end position="21"/>
    </location>
</feature>
<dbReference type="PANTHER" id="PTHR34300">
    <property type="entry name" value="QUEUOSINE PRECURSOR TRANSPORTER-RELATED"/>
    <property type="match status" value="1"/>
</dbReference>
<accession>X1KQ03</accession>
<comment type="caution">
    <text evidence="2">The sequence shown here is derived from an EMBL/GenBank/DDBJ whole genome shotgun (WGS) entry which is preliminary data.</text>
</comment>
<keyword evidence="1" id="KW-1133">Transmembrane helix</keyword>
<sequence>GKLGLYAWIGIAVILANIQVLKTVELFALVATLGNIIYGTTFLATDILSEVYGKAEAKKAVFMGFFFMIGATAIMWICLQFIPHISDFAQSSLETIFANNTTPKLKIISDAHNNSFLNNIFNLNAIFINH</sequence>
<proteinExistence type="predicted"/>
<keyword evidence="1" id="KW-0812">Transmembrane</keyword>
<organism evidence="2">
    <name type="scientific">marine sediment metagenome</name>
    <dbReference type="NCBI Taxonomy" id="412755"/>
    <lineage>
        <taxon>unclassified sequences</taxon>
        <taxon>metagenomes</taxon>
        <taxon>ecological metagenomes</taxon>
    </lineage>
</organism>